<evidence type="ECO:0000313" key="2">
    <source>
        <dbReference type="EMBL" id="KIY96275.1"/>
    </source>
</evidence>
<dbReference type="EMBL" id="KK103082">
    <property type="protein sequence ID" value="KIY96275.1"/>
    <property type="molecule type" value="Genomic_DNA"/>
</dbReference>
<feature type="region of interest" description="Disordered" evidence="1">
    <location>
        <begin position="563"/>
        <end position="595"/>
    </location>
</feature>
<dbReference type="GeneID" id="25728973"/>
<feature type="compositionally biased region" description="Low complexity" evidence="1">
    <location>
        <begin position="254"/>
        <end position="265"/>
    </location>
</feature>
<protein>
    <submittedName>
        <fullName evidence="2">Uncharacterized protein</fullName>
    </submittedName>
</protein>
<dbReference type="KEGG" id="mng:MNEG_11686"/>
<feature type="non-terminal residue" evidence="2">
    <location>
        <position position="799"/>
    </location>
</feature>
<dbReference type="Gene3D" id="2.130.10.10">
    <property type="entry name" value="YVTN repeat-like/Quinoprotein amine dehydrogenase"/>
    <property type="match status" value="1"/>
</dbReference>
<evidence type="ECO:0000256" key="1">
    <source>
        <dbReference type="SAM" id="MobiDB-lite"/>
    </source>
</evidence>
<feature type="region of interest" description="Disordered" evidence="1">
    <location>
        <begin position="1"/>
        <end position="35"/>
    </location>
</feature>
<evidence type="ECO:0000313" key="3">
    <source>
        <dbReference type="Proteomes" id="UP000054498"/>
    </source>
</evidence>
<feature type="compositionally biased region" description="Low complexity" evidence="1">
    <location>
        <begin position="234"/>
        <end position="244"/>
    </location>
</feature>
<feature type="compositionally biased region" description="Low complexity" evidence="1">
    <location>
        <begin position="290"/>
        <end position="311"/>
    </location>
</feature>
<reference evidence="2 3" key="1">
    <citation type="journal article" date="2013" name="BMC Genomics">
        <title>Reconstruction of the lipid metabolism for the microalga Monoraphidium neglectum from its genome sequence reveals characteristics suitable for biofuel production.</title>
        <authorList>
            <person name="Bogen C."/>
            <person name="Al-Dilaimi A."/>
            <person name="Albersmeier A."/>
            <person name="Wichmann J."/>
            <person name="Grundmann M."/>
            <person name="Rupp O."/>
            <person name="Lauersen K.J."/>
            <person name="Blifernez-Klassen O."/>
            <person name="Kalinowski J."/>
            <person name="Goesmann A."/>
            <person name="Mussgnug J.H."/>
            <person name="Kruse O."/>
        </authorList>
    </citation>
    <scope>NUCLEOTIDE SEQUENCE [LARGE SCALE GENOMIC DNA]</scope>
    <source>
        <strain evidence="2 3">SAG 48.87</strain>
    </source>
</reference>
<sequence>MDRASGSHAKPVMPPGGGPLAPHSHGYSDGLQSATQARLTHANELVASCWSAIEAMREGKLKAKSFKEEGGKLMGASFAAVLALQEVLAAAAAAASAGGGEGGEQLAGFSVGGGSGSVQPPRFDSMNSFGTSGSSATSGGGGGGKRAPSLLFVLRVGAEVRIGLGHAAFMLQHHGQASWTELLLRPGTDAQIKAKFKEVTAELIALEETLWSSIDPDAAAHRNLRGFSSRRDSLLQSSSVATGTGSSGGGGGSLAITGSAATGASSRGGSGAGTPTPLPSGSSDLLRQRPGTPGPAVAATASAPAASSAPSEGGGGGGVVAKTARITLREASRAHGKVAGLIFFPDADASARHPGGGGDGGCARGGGGCGGCIGYVAWAEQGNLKLVNLTSCIELVISGAGEGLVAMCHDPRGLIWGGHEDGQLRVSSLSTSSAAAPPLRVAPACTHVTALAVDPGTGLVWVGTEAGTITVVRFVAPSATNSTGSGGSSSSAGAGGGGGGGCRALGRLELERVLYHPDYAQPASSFDGDDALRATGSSEVASRRWPAPPAPCFVRRHLNRISRISNGDDEGGGASGGSASGARLPGPPQPPHSGPVAAVVAAAGRVFTAGGGGRAGATIFAWESAPPHACAGAAGRESTQWLRSPVASMAAIRWSELAGAGGGAGGAEVHIITGHENGQVLMWDVASGYPQPVLVLSRGRGLVKALGVLPDLGLLATAHNNAKITLQKLNPDIRVPPRGDASVGVWQPRAVSLQAHRFSLAAMATGPSFLLSSAAGGSVKLTGQGAIRAMAQEAGIKLP</sequence>
<proteinExistence type="predicted"/>
<feature type="region of interest" description="Disordered" evidence="1">
    <location>
        <begin position="480"/>
        <end position="500"/>
    </location>
</feature>
<dbReference type="SUPFAM" id="SSF75011">
    <property type="entry name" value="3-carboxy-cis,cis-mucoante lactonizing enzyme"/>
    <property type="match status" value="1"/>
</dbReference>
<dbReference type="InterPro" id="IPR015943">
    <property type="entry name" value="WD40/YVTN_repeat-like_dom_sf"/>
</dbReference>
<organism evidence="2 3">
    <name type="scientific">Monoraphidium neglectum</name>
    <dbReference type="NCBI Taxonomy" id="145388"/>
    <lineage>
        <taxon>Eukaryota</taxon>
        <taxon>Viridiplantae</taxon>
        <taxon>Chlorophyta</taxon>
        <taxon>core chlorophytes</taxon>
        <taxon>Chlorophyceae</taxon>
        <taxon>CS clade</taxon>
        <taxon>Sphaeropleales</taxon>
        <taxon>Selenastraceae</taxon>
        <taxon>Monoraphidium</taxon>
    </lineage>
</organism>
<dbReference type="Proteomes" id="UP000054498">
    <property type="component" value="Unassembled WGS sequence"/>
</dbReference>
<dbReference type="AlphaFoldDB" id="A0A0D2MNJ6"/>
<feature type="region of interest" description="Disordered" evidence="1">
    <location>
        <begin position="108"/>
        <end position="144"/>
    </location>
</feature>
<feature type="region of interest" description="Disordered" evidence="1">
    <location>
        <begin position="231"/>
        <end position="318"/>
    </location>
</feature>
<name>A0A0D2MNJ6_9CHLO</name>
<dbReference type="STRING" id="145388.A0A0D2MNJ6"/>
<accession>A0A0D2MNJ6</accession>
<gene>
    <name evidence="2" type="ORF">MNEG_11686</name>
</gene>
<dbReference type="RefSeq" id="XP_013895295.1">
    <property type="nucleotide sequence ID" value="XM_014039841.1"/>
</dbReference>
<keyword evidence="3" id="KW-1185">Reference proteome</keyword>